<organism evidence="7 8">
    <name type="scientific">Candidatus Nomurabacteria bacterium RIFCSPLOWO2_12_FULL_46_14</name>
    <dbReference type="NCBI Taxonomy" id="1801797"/>
    <lineage>
        <taxon>Bacteria</taxon>
        <taxon>Candidatus Nomuraibacteriota</taxon>
    </lineage>
</organism>
<dbReference type="PIRSF" id="PIRSF018267">
    <property type="entry name" value="VSR_endonuc"/>
    <property type="match status" value="1"/>
</dbReference>
<dbReference type="GO" id="GO:0004519">
    <property type="term" value="F:endonuclease activity"/>
    <property type="evidence" value="ECO:0007669"/>
    <property type="project" value="UniProtKB-KW"/>
</dbReference>
<keyword evidence="5 6" id="KW-0234">DNA repair</keyword>
<accession>A0A1F6YCX9</accession>
<dbReference type="Gene3D" id="3.40.960.10">
    <property type="entry name" value="VSR Endonuclease"/>
    <property type="match status" value="1"/>
</dbReference>
<evidence type="ECO:0000256" key="6">
    <source>
        <dbReference type="PIRNR" id="PIRNR018267"/>
    </source>
</evidence>
<dbReference type="SUPFAM" id="SSF52980">
    <property type="entry name" value="Restriction endonuclease-like"/>
    <property type="match status" value="1"/>
</dbReference>
<dbReference type="EC" id="3.1.-.-" evidence="6"/>
<keyword evidence="1 6" id="KW-0540">Nuclease</keyword>
<evidence type="ECO:0000256" key="4">
    <source>
        <dbReference type="ARBA" id="ARBA00022801"/>
    </source>
</evidence>
<evidence type="ECO:0000256" key="2">
    <source>
        <dbReference type="ARBA" id="ARBA00022759"/>
    </source>
</evidence>
<evidence type="ECO:0000313" key="8">
    <source>
        <dbReference type="Proteomes" id="UP000176192"/>
    </source>
</evidence>
<evidence type="ECO:0000256" key="3">
    <source>
        <dbReference type="ARBA" id="ARBA00022763"/>
    </source>
</evidence>
<dbReference type="InterPro" id="IPR011335">
    <property type="entry name" value="Restrct_endonuc-II-like"/>
</dbReference>
<gene>
    <name evidence="7" type="ORF">A3G06_02900</name>
</gene>
<name>A0A1F6YCX9_9BACT</name>
<keyword evidence="2 6" id="KW-0255">Endonuclease</keyword>
<comment type="function">
    <text evidence="6">May nick specific sequences that contain T:G mispairs resulting from m5C-deamination.</text>
</comment>
<dbReference type="CDD" id="cd00221">
    <property type="entry name" value="Vsr"/>
    <property type="match status" value="1"/>
</dbReference>
<dbReference type="EMBL" id="MFVV01000005">
    <property type="protein sequence ID" value="OGJ04187.1"/>
    <property type="molecule type" value="Genomic_DNA"/>
</dbReference>
<evidence type="ECO:0000256" key="1">
    <source>
        <dbReference type="ARBA" id="ARBA00022722"/>
    </source>
</evidence>
<proteinExistence type="inferred from homology"/>
<dbReference type="Pfam" id="PF03852">
    <property type="entry name" value="Vsr"/>
    <property type="match status" value="1"/>
</dbReference>
<evidence type="ECO:0000313" key="7">
    <source>
        <dbReference type="EMBL" id="OGJ04187.1"/>
    </source>
</evidence>
<sequence length="128" mass="15713">MDTVSKQKRSEIMSRIKSRDSKIETLFRKELWKRGFRYRKNSGKYFGKPDIVLKQRKVVIFVDSCFWHGCKKHCRIPTARKIYWTQKITRNIARDKEVSWYYKKQGWKAFRIWEHDLPKKVTKIIEQI</sequence>
<dbReference type="NCBIfam" id="TIGR00632">
    <property type="entry name" value="vsr"/>
    <property type="match status" value="1"/>
</dbReference>
<dbReference type="STRING" id="1801797.A3G06_02900"/>
<comment type="caution">
    <text evidence="7">The sequence shown here is derived from an EMBL/GenBank/DDBJ whole genome shotgun (WGS) entry which is preliminary data.</text>
</comment>
<keyword evidence="3 6" id="KW-0227">DNA damage</keyword>
<protein>
    <recommendedName>
        <fullName evidence="6">Very short patch repair endonuclease</fullName>
        <ecNumber evidence="6">3.1.-.-</ecNumber>
    </recommendedName>
</protein>
<reference evidence="7 8" key="1">
    <citation type="journal article" date="2016" name="Nat. Commun.">
        <title>Thousands of microbial genomes shed light on interconnected biogeochemical processes in an aquifer system.</title>
        <authorList>
            <person name="Anantharaman K."/>
            <person name="Brown C.T."/>
            <person name="Hug L.A."/>
            <person name="Sharon I."/>
            <person name="Castelle C.J."/>
            <person name="Probst A.J."/>
            <person name="Thomas B.C."/>
            <person name="Singh A."/>
            <person name="Wilkins M.J."/>
            <person name="Karaoz U."/>
            <person name="Brodie E.L."/>
            <person name="Williams K.H."/>
            <person name="Hubbard S.S."/>
            <person name="Banfield J.F."/>
        </authorList>
    </citation>
    <scope>NUCLEOTIDE SEQUENCE [LARGE SCALE GENOMIC DNA]</scope>
</reference>
<dbReference type="GO" id="GO:0016787">
    <property type="term" value="F:hydrolase activity"/>
    <property type="evidence" value="ECO:0007669"/>
    <property type="project" value="UniProtKB-KW"/>
</dbReference>
<keyword evidence="4 6" id="KW-0378">Hydrolase</keyword>
<dbReference type="GO" id="GO:0006298">
    <property type="term" value="P:mismatch repair"/>
    <property type="evidence" value="ECO:0007669"/>
    <property type="project" value="UniProtKB-UniRule"/>
</dbReference>
<evidence type="ECO:0000256" key="5">
    <source>
        <dbReference type="ARBA" id="ARBA00023204"/>
    </source>
</evidence>
<dbReference type="InterPro" id="IPR004603">
    <property type="entry name" value="DNA_mismatch_endonuc_vsr"/>
</dbReference>
<dbReference type="AlphaFoldDB" id="A0A1F6YCX9"/>
<dbReference type="Proteomes" id="UP000176192">
    <property type="component" value="Unassembled WGS sequence"/>
</dbReference>
<comment type="similarity">
    <text evidence="6">Belongs to the vsr family.</text>
</comment>